<proteinExistence type="predicted"/>
<evidence type="ECO:0000313" key="2">
    <source>
        <dbReference type="EMBL" id="CAE8615132.1"/>
    </source>
</evidence>
<accession>A0A813FWX1</accession>
<dbReference type="AlphaFoldDB" id="A0A813FWX1"/>
<name>A0A813FWX1_POLGL</name>
<gene>
    <name evidence="2" type="ORF">PGLA1383_LOCUS32848</name>
</gene>
<feature type="chain" id="PRO_5032442776" description="PS II complex 12 kDa extrinsic protein" evidence="1">
    <location>
        <begin position="27"/>
        <end position="188"/>
    </location>
</feature>
<dbReference type="Proteomes" id="UP000654075">
    <property type="component" value="Unassembled WGS sequence"/>
</dbReference>
<evidence type="ECO:0000313" key="3">
    <source>
        <dbReference type="Proteomes" id="UP000654075"/>
    </source>
</evidence>
<evidence type="ECO:0008006" key="4">
    <source>
        <dbReference type="Google" id="ProtNLM"/>
    </source>
</evidence>
<dbReference type="EMBL" id="CAJNNV010025568">
    <property type="protein sequence ID" value="CAE8615132.1"/>
    <property type="molecule type" value="Genomic_DNA"/>
</dbReference>
<comment type="caution">
    <text evidence="2">The sequence shown here is derived from an EMBL/GenBank/DDBJ whole genome shotgun (WGS) entry which is preliminary data.</text>
</comment>
<sequence length="188" mass="21008">MSCSRRSSQERCVCIMLLAALGLVFHEDRAWTQAHSGGRTGLVASLPDSLDSYKLSNVTKMLEEAPQKFEQALQDMEGFAETFYEYELGGSRFGNRLTAAAGLNGGVRVKPSDAQPIGYVGAFVQGRKNYYNKLGMRKQSTAIGAQASFFMDEDLDGKLRMKLTVSPHVAQIQTWEGDWKAWFRKHTR</sequence>
<keyword evidence="1" id="KW-0732">Signal</keyword>
<evidence type="ECO:0000256" key="1">
    <source>
        <dbReference type="SAM" id="SignalP"/>
    </source>
</evidence>
<feature type="signal peptide" evidence="1">
    <location>
        <begin position="1"/>
        <end position="26"/>
    </location>
</feature>
<organism evidence="2 3">
    <name type="scientific">Polarella glacialis</name>
    <name type="common">Dinoflagellate</name>
    <dbReference type="NCBI Taxonomy" id="89957"/>
    <lineage>
        <taxon>Eukaryota</taxon>
        <taxon>Sar</taxon>
        <taxon>Alveolata</taxon>
        <taxon>Dinophyceae</taxon>
        <taxon>Suessiales</taxon>
        <taxon>Suessiaceae</taxon>
        <taxon>Polarella</taxon>
    </lineage>
</organism>
<reference evidence="2" key="1">
    <citation type="submission" date="2021-02" db="EMBL/GenBank/DDBJ databases">
        <authorList>
            <person name="Dougan E. K."/>
            <person name="Rhodes N."/>
            <person name="Thang M."/>
            <person name="Chan C."/>
        </authorList>
    </citation>
    <scope>NUCLEOTIDE SEQUENCE</scope>
</reference>
<protein>
    <recommendedName>
        <fullName evidence="4">PS II complex 12 kDa extrinsic protein</fullName>
    </recommendedName>
</protein>
<keyword evidence="3" id="KW-1185">Reference proteome</keyword>